<evidence type="ECO:0000259" key="3">
    <source>
        <dbReference type="Pfam" id="PF08338"/>
    </source>
</evidence>
<dbReference type="EMBL" id="QNRI01000008">
    <property type="protein sequence ID" value="RBO95420.1"/>
    <property type="molecule type" value="Genomic_DNA"/>
</dbReference>
<dbReference type="SUPFAM" id="SSF51735">
    <property type="entry name" value="NAD(P)-binding Rossmann-fold domains"/>
    <property type="match status" value="1"/>
</dbReference>
<dbReference type="Proteomes" id="UP000252254">
    <property type="component" value="Unassembled WGS sequence"/>
</dbReference>
<dbReference type="RefSeq" id="WP_113869449.1">
    <property type="nucleotide sequence ID" value="NZ_BAABQN010000015.1"/>
</dbReference>
<dbReference type="AlphaFoldDB" id="A0A366DZ90"/>
<comment type="similarity">
    <text evidence="1">Belongs to the NAD(P)-dependent epimerase/dehydratase family. SDR39U1 subfamily.</text>
</comment>
<dbReference type="OrthoDB" id="9801773at2"/>
<dbReference type="NCBIfam" id="TIGR01777">
    <property type="entry name" value="yfcH"/>
    <property type="match status" value="1"/>
</dbReference>
<dbReference type="InterPro" id="IPR036291">
    <property type="entry name" value="NAD(P)-bd_dom_sf"/>
</dbReference>
<dbReference type="Pfam" id="PF01370">
    <property type="entry name" value="Epimerase"/>
    <property type="match status" value="1"/>
</dbReference>
<reference evidence="4 5" key="1">
    <citation type="submission" date="2018-06" db="EMBL/GenBank/DDBJ databases">
        <title>Genomic Encyclopedia of Type Strains, Phase IV (KMG-IV): sequencing the most valuable type-strain genomes for metagenomic binning, comparative biology and taxonomic classification.</title>
        <authorList>
            <person name="Goeker M."/>
        </authorList>
    </citation>
    <scope>NUCLEOTIDE SEQUENCE [LARGE SCALE GENOMIC DNA]</scope>
    <source>
        <strain evidence="4 5">DSM 15140</strain>
    </source>
</reference>
<evidence type="ECO:0000313" key="4">
    <source>
        <dbReference type="EMBL" id="RBO95420.1"/>
    </source>
</evidence>
<dbReference type="PANTHER" id="PTHR11092">
    <property type="entry name" value="SUGAR NUCLEOTIDE EPIMERASE RELATED"/>
    <property type="match status" value="1"/>
</dbReference>
<protein>
    <recommendedName>
        <fullName evidence="6">TIGR01777 family protein</fullName>
    </recommendedName>
</protein>
<evidence type="ECO:0000259" key="2">
    <source>
        <dbReference type="Pfam" id="PF01370"/>
    </source>
</evidence>
<sequence>MNIAIAGGTGFVGTKLTSLLTNAGHHVYILTRSPEKFSNTNAITYVGWLKEGMQPESELQDCDAIINLAGESLFGYWTEEKKQRILSSRVEATNRVIELIQALENKPNVLVNASAVGFYGTSDQKTFTEQTTTAGNDFLAYVTKKWENTANKAAAFDVRVIHARLGIVLGETGTLSLMSLPFKFFVGGPIGSGEQWLSWIHVDDVVRMLLFAIEEKNVTGPMNVTAPKPVRNKVFSQQLASVMHRPNKIKVPSFVIKTLLGEMSILVVEGQAVLPNKALSHDFRFRYDDLDVALQAIYSK</sequence>
<dbReference type="Pfam" id="PF08338">
    <property type="entry name" value="DUF1731"/>
    <property type="match status" value="1"/>
</dbReference>
<evidence type="ECO:0000256" key="1">
    <source>
        <dbReference type="ARBA" id="ARBA00009353"/>
    </source>
</evidence>
<feature type="domain" description="NAD-dependent epimerase/dehydratase" evidence="2">
    <location>
        <begin position="3"/>
        <end position="217"/>
    </location>
</feature>
<dbReference type="CDD" id="cd05242">
    <property type="entry name" value="SDR_a8"/>
    <property type="match status" value="1"/>
</dbReference>
<dbReference type="PANTHER" id="PTHR11092:SF0">
    <property type="entry name" value="EPIMERASE FAMILY PROTEIN SDR39U1"/>
    <property type="match status" value="1"/>
</dbReference>
<gene>
    <name evidence="4" type="ORF">DES48_108133</name>
</gene>
<dbReference type="InterPro" id="IPR010099">
    <property type="entry name" value="SDR39U1"/>
</dbReference>
<name>A0A366DZ90_9BACI</name>
<accession>A0A366DZ90</accession>
<dbReference type="InterPro" id="IPR013549">
    <property type="entry name" value="DUF1731"/>
</dbReference>
<proteinExistence type="inferred from homology"/>
<dbReference type="InterPro" id="IPR001509">
    <property type="entry name" value="Epimerase_deHydtase"/>
</dbReference>
<feature type="domain" description="DUF1731" evidence="3">
    <location>
        <begin position="251"/>
        <end position="297"/>
    </location>
</feature>
<dbReference type="Gene3D" id="3.40.50.720">
    <property type="entry name" value="NAD(P)-binding Rossmann-like Domain"/>
    <property type="match status" value="1"/>
</dbReference>
<evidence type="ECO:0008006" key="6">
    <source>
        <dbReference type="Google" id="ProtNLM"/>
    </source>
</evidence>
<dbReference type="STRING" id="200904.GCA_900168775_02906"/>
<organism evidence="4 5">
    <name type="scientific">Paraliobacillus ryukyuensis</name>
    <dbReference type="NCBI Taxonomy" id="200904"/>
    <lineage>
        <taxon>Bacteria</taxon>
        <taxon>Bacillati</taxon>
        <taxon>Bacillota</taxon>
        <taxon>Bacilli</taxon>
        <taxon>Bacillales</taxon>
        <taxon>Bacillaceae</taxon>
        <taxon>Paraliobacillus</taxon>
    </lineage>
</organism>
<comment type="caution">
    <text evidence="4">The sequence shown here is derived from an EMBL/GenBank/DDBJ whole genome shotgun (WGS) entry which is preliminary data.</text>
</comment>
<evidence type="ECO:0000313" key="5">
    <source>
        <dbReference type="Proteomes" id="UP000252254"/>
    </source>
</evidence>
<keyword evidence="5" id="KW-1185">Reference proteome</keyword>